<evidence type="ECO:0000256" key="1">
    <source>
        <dbReference type="SAM" id="MobiDB-lite"/>
    </source>
</evidence>
<feature type="transmembrane region" description="Helical" evidence="2">
    <location>
        <begin position="42"/>
        <end position="67"/>
    </location>
</feature>
<evidence type="ECO:0000313" key="4">
    <source>
        <dbReference type="Proteomes" id="UP001194468"/>
    </source>
</evidence>
<feature type="transmembrane region" description="Helical" evidence="2">
    <location>
        <begin position="368"/>
        <end position="390"/>
    </location>
</feature>
<reference evidence="3" key="1">
    <citation type="submission" date="2019-10" db="EMBL/GenBank/DDBJ databases">
        <authorList>
            <consortium name="DOE Joint Genome Institute"/>
            <person name="Kuo A."/>
            <person name="Miyauchi S."/>
            <person name="Kiss E."/>
            <person name="Drula E."/>
            <person name="Kohler A."/>
            <person name="Sanchez-Garcia M."/>
            <person name="Andreopoulos B."/>
            <person name="Barry K.W."/>
            <person name="Bonito G."/>
            <person name="Buee M."/>
            <person name="Carver A."/>
            <person name="Chen C."/>
            <person name="Cichocki N."/>
            <person name="Clum A."/>
            <person name="Culley D."/>
            <person name="Crous P.W."/>
            <person name="Fauchery L."/>
            <person name="Girlanda M."/>
            <person name="Hayes R."/>
            <person name="Keri Z."/>
            <person name="LaButti K."/>
            <person name="Lipzen A."/>
            <person name="Lombard V."/>
            <person name="Magnuson J."/>
            <person name="Maillard F."/>
            <person name="Morin E."/>
            <person name="Murat C."/>
            <person name="Nolan M."/>
            <person name="Ohm R."/>
            <person name="Pangilinan J."/>
            <person name="Pereira M."/>
            <person name="Perotto S."/>
            <person name="Peter M."/>
            <person name="Riley R."/>
            <person name="Sitrit Y."/>
            <person name="Stielow B."/>
            <person name="Szollosi G."/>
            <person name="Zifcakova L."/>
            <person name="Stursova M."/>
            <person name="Spatafora J.W."/>
            <person name="Tedersoo L."/>
            <person name="Vaario L.-M."/>
            <person name="Yamada A."/>
            <person name="Yan M."/>
            <person name="Wang P."/>
            <person name="Xu J."/>
            <person name="Bruns T."/>
            <person name="Baldrian P."/>
            <person name="Vilgalys R."/>
            <person name="Henrissat B."/>
            <person name="Grigoriev I.V."/>
            <person name="Hibbett D."/>
            <person name="Nagy L.G."/>
            <person name="Martin F.M."/>
        </authorList>
    </citation>
    <scope>NUCLEOTIDE SEQUENCE</scope>
    <source>
        <strain evidence="3">BED1</strain>
    </source>
</reference>
<feature type="transmembrane region" description="Helical" evidence="2">
    <location>
        <begin position="337"/>
        <end position="356"/>
    </location>
</feature>
<reference evidence="3" key="2">
    <citation type="journal article" date="2020" name="Nat. Commun.">
        <title>Large-scale genome sequencing of mycorrhizal fungi provides insights into the early evolution of symbiotic traits.</title>
        <authorList>
            <person name="Miyauchi S."/>
            <person name="Kiss E."/>
            <person name="Kuo A."/>
            <person name="Drula E."/>
            <person name="Kohler A."/>
            <person name="Sanchez-Garcia M."/>
            <person name="Morin E."/>
            <person name="Andreopoulos B."/>
            <person name="Barry K.W."/>
            <person name="Bonito G."/>
            <person name="Buee M."/>
            <person name="Carver A."/>
            <person name="Chen C."/>
            <person name="Cichocki N."/>
            <person name="Clum A."/>
            <person name="Culley D."/>
            <person name="Crous P.W."/>
            <person name="Fauchery L."/>
            <person name="Girlanda M."/>
            <person name="Hayes R.D."/>
            <person name="Keri Z."/>
            <person name="LaButti K."/>
            <person name="Lipzen A."/>
            <person name="Lombard V."/>
            <person name="Magnuson J."/>
            <person name="Maillard F."/>
            <person name="Murat C."/>
            <person name="Nolan M."/>
            <person name="Ohm R.A."/>
            <person name="Pangilinan J."/>
            <person name="Pereira M.F."/>
            <person name="Perotto S."/>
            <person name="Peter M."/>
            <person name="Pfister S."/>
            <person name="Riley R."/>
            <person name="Sitrit Y."/>
            <person name="Stielow J.B."/>
            <person name="Szollosi G."/>
            <person name="Zifcakova L."/>
            <person name="Stursova M."/>
            <person name="Spatafora J.W."/>
            <person name="Tedersoo L."/>
            <person name="Vaario L.M."/>
            <person name="Yamada A."/>
            <person name="Yan M."/>
            <person name="Wang P."/>
            <person name="Xu J."/>
            <person name="Bruns T."/>
            <person name="Baldrian P."/>
            <person name="Vilgalys R."/>
            <person name="Dunand C."/>
            <person name="Henrissat B."/>
            <person name="Grigoriev I.V."/>
            <person name="Hibbett D."/>
            <person name="Nagy L.G."/>
            <person name="Martin F.M."/>
        </authorList>
    </citation>
    <scope>NUCLEOTIDE SEQUENCE</scope>
    <source>
        <strain evidence="3">BED1</strain>
    </source>
</reference>
<feature type="transmembrane region" description="Helical" evidence="2">
    <location>
        <begin position="298"/>
        <end position="317"/>
    </location>
</feature>
<accession>A0AAD4GD60</accession>
<feature type="compositionally biased region" description="Basic and acidic residues" evidence="1">
    <location>
        <begin position="230"/>
        <end position="240"/>
    </location>
</feature>
<dbReference type="EMBL" id="WHUW01000016">
    <property type="protein sequence ID" value="KAF8438459.1"/>
    <property type="molecule type" value="Genomic_DNA"/>
</dbReference>
<feature type="transmembrane region" description="Helical" evidence="2">
    <location>
        <begin position="119"/>
        <end position="140"/>
    </location>
</feature>
<evidence type="ECO:0000256" key="2">
    <source>
        <dbReference type="SAM" id="Phobius"/>
    </source>
</evidence>
<evidence type="ECO:0000313" key="3">
    <source>
        <dbReference type="EMBL" id="KAF8438459.1"/>
    </source>
</evidence>
<name>A0AAD4GD60_BOLED</name>
<proteinExistence type="predicted"/>
<keyword evidence="4" id="KW-1185">Reference proteome</keyword>
<keyword evidence="2" id="KW-0472">Membrane</keyword>
<feature type="compositionally biased region" description="Polar residues" evidence="1">
    <location>
        <begin position="209"/>
        <end position="227"/>
    </location>
</feature>
<feature type="region of interest" description="Disordered" evidence="1">
    <location>
        <begin position="201"/>
        <end position="247"/>
    </location>
</feature>
<dbReference type="AlphaFoldDB" id="A0AAD4GD60"/>
<keyword evidence="2" id="KW-0812">Transmembrane</keyword>
<sequence>MQTLFHHTESIDEQLEPEDIEEAIEWELAEYGLYGGSYKRLLALYAFVPLSALITFAGLAILPALLWPHANSPSPYPPLFPSPLPEILLSSAMFALAHQLRVPLYTLSSLLLRPDIASLLTSFLHVLLVNLLRLASLALLRVRHSMGSLKPTWQDPSFCTVWWLSFNIAEVLVSLAQGYQQIVLYRDVMVPPGREREFLERLKDGTAPATPSQTNGDPTGWRGSTEQLPDDSHDGLRQLEDQTGEGSRRNVNVLDRRIQHNFDKLLTIKAREELEEVYGVAPIKIPIFVSCLQRFDSIILSIGLTLLVSSAYLRSPLSVPVTDSRIIPYPIISHKPFMVTFPIVLLIHTSLSSLYTPMILPRIGIHTAAYVSVLVSLMCFFAGLAVWGALS</sequence>
<gene>
    <name evidence="3" type="ORF">L210DRAFT_2266841</name>
</gene>
<organism evidence="3 4">
    <name type="scientific">Boletus edulis BED1</name>
    <dbReference type="NCBI Taxonomy" id="1328754"/>
    <lineage>
        <taxon>Eukaryota</taxon>
        <taxon>Fungi</taxon>
        <taxon>Dikarya</taxon>
        <taxon>Basidiomycota</taxon>
        <taxon>Agaricomycotina</taxon>
        <taxon>Agaricomycetes</taxon>
        <taxon>Agaricomycetidae</taxon>
        <taxon>Boletales</taxon>
        <taxon>Boletineae</taxon>
        <taxon>Boletaceae</taxon>
        <taxon>Boletoideae</taxon>
        <taxon>Boletus</taxon>
    </lineage>
</organism>
<keyword evidence="2" id="KW-1133">Transmembrane helix</keyword>
<protein>
    <submittedName>
        <fullName evidence="3">Uncharacterized protein</fullName>
    </submittedName>
</protein>
<dbReference type="Proteomes" id="UP001194468">
    <property type="component" value="Unassembled WGS sequence"/>
</dbReference>
<comment type="caution">
    <text evidence="3">The sequence shown here is derived from an EMBL/GenBank/DDBJ whole genome shotgun (WGS) entry which is preliminary data.</text>
</comment>